<dbReference type="eggNOG" id="COG0781">
    <property type="taxonomic scope" value="Bacteria"/>
</dbReference>
<evidence type="ECO:0000256" key="1">
    <source>
        <dbReference type="ARBA" id="ARBA00002724"/>
    </source>
</evidence>
<comment type="similarity">
    <text evidence="13">Belongs to the class I-like SAM-binding methyltransferase superfamily. RsmB/NOP family.</text>
</comment>
<dbReference type="InterPro" id="IPR006027">
    <property type="entry name" value="NusB_RsmB_TIM44"/>
</dbReference>
<dbReference type="GO" id="GO:0008649">
    <property type="term" value="F:rRNA methyltransferase activity"/>
    <property type="evidence" value="ECO:0007669"/>
    <property type="project" value="InterPro"/>
</dbReference>
<accession>B8CWT0</accession>
<dbReference type="Pfam" id="PF22458">
    <property type="entry name" value="RsmF-B_ferredox"/>
    <property type="match status" value="1"/>
</dbReference>
<evidence type="ECO:0000256" key="4">
    <source>
        <dbReference type="ARBA" id="ARBA00022490"/>
    </source>
</evidence>
<dbReference type="PROSITE" id="PS51686">
    <property type="entry name" value="SAM_MT_RSMB_NOP"/>
    <property type="match status" value="1"/>
</dbReference>
<dbReference type="InterPro" id="IPR035926">
    <property type="entry name" value="NusB-like_sf"/>
</dbReference>
<evidence type="ECO:0000256" key="12">
    <source>
        <dbReference type="ARBA" id="ARBA00047283"/>
    </source>
</evidence>
<comment type="subcellular location">
    <subcellularLocation>
        <location evidence="2">Cytoplasm</location>
    </subcellularLocation>
</comment>
<feature type="active site" description="Nucleophile" evidence="13">
    <location>
        <position position="378"/>
    </location>
</feature>
<dbReference type="PANTHER" id="PTHR22807">
    <property type="entry name" value="NOP2 YEAST -RELATED NOL1/NOP2/FMU SUN DOMAIN-CONTAINING"/>
    <property type="match status" value="1"/>
</dbReference>
<reference evidence="15 16" key="1">
    <citation type="journal article" date="2009" name="PLoS ONE">
        <title>Genome analysis of the anaerobic thermohalophilic bacterium Halothermothrix orenii.</title>
        <authorList>
            <person name="Mavromatis K."/>
            <person name="Ivanova N."/>
            <person name="Anderson I."/>
            <person name="Lykidis A."/>
            <person name="Hooper S.D."/>
            <person name="Sun H."/>
            <person name="Kunin V."/>
            <person name="Lapidus A."/>
            <person name="Hugenholtz P."/>
            <person name="Patel B."/>
            <person name="Kyrpides N.C."/>
        </authorList>
    </citation>
    <scope>NUCLEOTIDE SEQUENCE [LARGE SCALE GENOMIC DNA]</scope>
    <source>
        <strain evidence="16">H 168 / OCM 544 / DSM 9562</strain>
    </source>
</reference>
<dbReference type="AlphaFoldDB" id="B8CWT0"/>
<evidence type="ECO:0000313" key="16">
    <source>
        <dbReference type="Proteomes" id="UP000000719"/>
    </source>
</evidence>
<dbReference type="Gene3D" id="3.40.50.150">
    <property type="entry name" value="Vaccinia Virus protein VP39"/>
    <property type="match status" value="1"/>
</dbReference>
<dbReference type="InterPro" id="IPR023267">
    <property type="entry name" value="RCMT"/>
</dbReference>
<evidence type="ECO:0000256" key="7">
    <source>
        <dbReference type="ARBA" id="ARBA00022679"/>
    </source>
</evidence>
<dbReference type="NCBIfam" id="TIGR00563">
    <property type="entry name" value="rsmB"/>
    <property type="match status" value="1"/>
</dbReference>
<dbReference type="SUPFAM" id="SSF53335">
    <property type="entry name" value="S-adenosyl-L-methionine-dependent methyltransferases"/>
    <property type="match status" value="1"/>
</dbReference>
<dbReference type="InterPro" id="IPR054728">
    <property type="entry name" value="RsmB-like_ferredoxin"/>
</dbReference>
<dbReference type="PANTHER" id="PTHR22807:SF53">
    <property type="entry name" value="RIBOSOMAL RNA SMALL SUBUNIT METHYLTRANSFERASE B-RELATED"/>
    <property type="match status" value="1"/>
</dbReference>
<evidence type="ECO:0000256" key="3">
    <source>
        <dbReference type="ARBA" id="ARBA00012140"/>
    </source>
</evidence>
<keyword evidence="5" id="KW-0698">rRNA processing</keyword>
<dbReference type="KEGG" id="hor:Hore_09930"/>
<feature type="binding site" evidence="13">
    <location>
        <position position="282"/>
    </location>
    <ligand>
        <name>S-adenosyl-L-methionine</name>
        <dbReference type="ChEBI" id="CHEBI:59789"/>
    </ligand>
</feature>
<protein>
    <recommendedName>
        <fullName evidence="3">16S rRNA (cytosine(967)-C(5))-methyltransferase</fullName>
        <ecNumber evidence="3">2.1.1.176</ecNumber>
    </recommendedName>
    <alternativeName>
        <fullName evidence="10">16S rRNA m5C967 methyltransferase</fullName>
    </alternativeName>
    <alternativeName>
        <fullName evidence="11">rRNA (cytosine-C(5)-)-methyltransferase RsmB</fullName>
    </alternativeName>
</protein>
<dbReference type="InterPro" id="IPR001678">
    <property type="entry name" value="MeTrfase_RsmB-F_NOP2_dom"/>
</dbReference>
<dbReference type="STRING" id="373903.Hore_09930"/>
<dbReference type="GO" id="GO:0005737">
    <property type="term" value="C:cytoplasm"/>
    <property type="evidence" value="ECO:0007669"/>
    <property type="project" value="UniProtKB-SubCell"/>
</dbReference>
<dbReference type="eggNOG" id="COG0144">
    <property type="taxonomic scope" value="Bacteria"/>
</dbReference>
<feature type="binding site" evidence="13">
    <location>
        <begin position="258"/>
        <end position="264"/>
    </location>
    <ligand>
        <name>S-adenosyl-L-methionine</name>
        <dbReference type="ChEBI" id="CHEBI:59789"/>
    </ligand>
</feature>
<keyword evidence="6 13" id="KW-0489">Methyltransferase</keyword>
<dbReference type="GO" id="GO:0003723">
    <property type="term" value="F:RNA binding"/>
    <property type="evidence" value="ECO:0007669"/>
    <property type="project" value="UniProtKB-UniRule"/>
</dbReference>
<comment type="catalytic activity">
    <reaction evidence="12">
        <text>cytidine(967) in 16S rRNA + S-adenosyl-L-methionine = 5-methylcytidine(967) in 16S rRNA + S-adenosyl-L-homocysteine + H(+)</text>
        <dbReference type="Rhea" id="RHEA:42748"/>
        <dbReference type="Rhea" id="RHEA-COMP:10219"/>
        <dbReference type="Rhea" id="RHEA-COMP:10220"/>
        <dbReference type="ChEBI" id="CHEBI:15378"/>
        <dbReference type="ChEBI" id="CHEBI:57856"/>
        <dbReference type="ChEBI" id="CHEBI:59789"/>
        <dbReference type="ChEBI" id="CHEBI:74483"/>
        <dbReference type="ChEBI" id="CHEBI:82748"/>
        <dbReference type="EC" id="2.1.1.176"/>
    </reaction>
</comment>
<dbReference type="Pfam" id="PF01189">
    <property type="entry name" value="Methyltr_RsmB-F"/>
    <property type="match status" value="1"/>
</dbReference>
<dbReference type="SUPFAM" id="SSF48013">
    <property type="entry name" value="NusB-like"/>
    <property type="match status" value="1"/>
</dbReference>
<keyword evidence="7 13" id="KW-0808">Transferase</keyword>
<evidence type="ECO:0000256" key="13">
    <source>
        <dbReference type="PROSITE-ProRule" id="PRU01023"/>
    </source>
</evidence>
<evidence type="ECO:0000256" key="6">
    <source>
        <dbReference type="ARBA" id="ARBA00022603"/>
    </source>
</evidence>
<dbReference type="HOGENOM" id="CLU_005316_0_1_9"/>
<keyword evidence="8 13" id="KW-0949">S-adenosyl-L-methionine</keyword>
<dbReference type="InterPro" id="IPR029063">
    <property type="entry name" value="SAM-dependent_MTases_sf"/>
</dbReference>
<proteinExistence type="inferred from homology"/>
<evidence type="ECO:0000313" key="15">
    <source>
        <dbReference type="EMBL" id="ACL69749.1"/>
    </source>
</evidence>
<dbReference type="Proteomes" id="UP000000719">
    <property type="component" value="Chromosome"/>
</dbReference>
<keyword evidence="9 13" id="KW-0694">RNA-binding</keyword>
<dbReference type="PRINTS" id="PR02008">
    <property type="entry name" value="RCMTFAMILY"/>
</dbReference>
<evidence type="ECO:0000256" key="2">
    <source>
        <dbReference type="ARBA" id="ARBA00004496"/>
    </source>
</evidence>
<feature type="binding site" evidence="13">
    <location>
        <position position="309"/>
    </location>
    <ligand>
        <name>S-adenosyl-L-methionine</name>
        <dbReference type="ChEBI" id="CHEBI:59789"/>
    </ligand>
</feature>
<feature type="binding site" evidence="13">
    <location>
        <position position="325"/>
    </location>
    <ligand>
        <name>S-adenosyl-L-methionine</name>
        <dbReference type="ChEBI" id="CHEBI:59789"/>
    </ligand>
</feature>
<evidence type="ECO:0000256" key="9">
    <source>
        <dbReference type="ARBA" id="ARBA00022884"/>
    </source>
</evidence>
<comment type="function">
    <text evidence="1">Specifically methylates the cytosine at position 967 (m5C967) of 16S rRNA.</text>
</comment>
<dbReference type="Gene3D" id="3.30.70.1170">
    <property type="entry name" value="Sun protein, domain 3"/>
    <property type="match status" value="1"/>
</dbReference>
<evidence type="ECO:0000259" key="14">
    <source>
        <dbReference type="PROSITE" id="PS51686"/>
    </source>
</evidence>
<gene>
    <name evidence="15" type="ordered locus">Hore_09930</name>
</gene>
<dbReference type="CDD" id="cd02440">
    <property type="entry name" value="AdoMet_MTases"/>
    <property type="match status" value="1"/>
</dbReference>
<dbReference type="InterPro" id="IPR049560">
    <property type="entry name" value="MeTrfase_RsmB-F_NOP2_cat"/>
</dbReference>
<evidence type="ECO:0000256" key="10">
    <source>
        <dbReference type="ARBA" id="ARBA00030399"/>
    </source>
</evidence>
<sequence length="440" mass="50164">MSISRKVAIKVLIEIDKGAYSNLVLNKELNKVSDKRDRAFITELVYGVLRQKKRLDYMLSCFSKRPLRKMDNEVLSALRVALYQIEYTDSVPARAAVYETVEALKSFTGHGAVKFTNGVLRSYLRNKDKIIFPDRNQNPVNFLANYYSYPEWIIKEWINKYGFKDTERLCQYLNDSPPVTVRYNRLQVDQKRFLEVFKKYNIEVESTTVPDCYVVNNFNTIKDLPLFKDGGFIVQGPAATLAGFVLGPDPGNRVLDMSAGPGGKTTHLAELMNNRGEIIALDIYEHKLKLIEENCNRLGVNIVKTIKVDGRDYTSQEKFDMVLVDAPCTGLGLVAHKPEIKWNRTENDVKKLQEIQKSLLHNALSLVRDGGFVLYSTCTLTRAENEEVVNQVLQQTDFVVSPVNMEKRLSEIGFSGKFKITPEGYLEFFPPESKTEGFYG</sequence>
<dbReference type="GO" id="GO:0006355">
    <property type="term" value="P:regulation of DNA-templated transcription"/>
    <property type="evidence" value="ECO:0007669"/>
    <property type="project" value="InterPro"/>
</dbReference>
<evidence type="ECO:0000256" key="8">
    <source>
        <dbReference type="ARBA" id="ARBA00022691"/>
    </source>
</evidence>
<evidence type="ECO:0000256" key="11">
    <source>
        <dbReference type="ARBA" id="ARBA00031088"/>
    </source>
</evidence>
<dbReference type="NCBIfam" id="NF011494">
    <property type="entry name" value="PRK14902.1"/>
    <property type="match status" value="1"/>
</dbReference>
<evidence type="ECO:0000256" key="5">
    <source>
        <dbReference type="ARBA" id="ARBA00022552"/>
    </source>
</evidence>
<dbReference type="Pfam" id="PF01029">
    <property type="entry name" value="NusB"/>
    <property type="match status" value="1"/>
</dbReference>
<feature type="domain" description="SAM-dependent MTase RsmB/NOP-type" evidence="14">
    <location>
        <begin position="169"/>
        <end position="440"/>
    </location>
</feature>
<organism evidence="15 16">
    <name type="scientific">Halothermothrix orenii (strain H 168 / OCM 544 / DSM 9562)</name>
    <dbReference type="NCBI Taxonomy" id="373903"/>
    <lineage>
        <taxon>Bacteria</taxon>
        <taxon>Bacillati</taxon>
        <taxon>Bacillota</taxon>
        <taxon>Clostridia</taxon>
        <taxon>Halanaerobiales</taxon>
        <taxon>Halothermotrichaceae</taxon>
        <taxon>Halothermothrix</taxon>
    </lineage>
</organism>
<dbReference type="InterPro" id="IPR004573">
    <property type="entry name" value="rRNA_ssu_MeTfrase_B"/>
</dbReference>
<dbReference type="EMBL" id="CP001098">
    <property type="protein sequence ID" value="ACL69749.1"/>
    <property type="molecule type" value="Genomic_DNA"/>
</dbReference>
<name>B8CWT0_HALOH</name>
<keyword evidence="4" id="KW-0963">Cytoplasm</keyword>
<dbReference type="RefSeq" id="WP_012635934.1">
    <property type="nucleotide sequence ID" value="NC_011899.1"/>
</dbReference>
<keyword evidence="16" id="KW-1185">Reference proteome</keyword>
<dbReference type="EC" id="2.1.1.176" evidence="3"/>
<dbReference type="Gene3D" id="1.10.940.10">
    <property type="entry name" value="NusB-like"/>
    <property type="match status" value="1"/>
</dbReference>